<proteinExistence type="inferred from homology"/>
<evidence type="ECO:0000313" key="2">
    <source>
        <dbReference type="EMBL" id="TDR37334.1"/>
    </source>
</evidence>
<protein>
    <submittedName>
        <fullName evidence="2">NAD(P)-dependent dehydrogenase (Short-subunit alcohol dehydrogenase family)</fullName>
    </submittedName>
</protein>
<evidence type="ECO:0000313" key="3">
    <source>
        <dbReference type="Proteomes" id="UP000294958"/>
    </source>
</evidence>
<keyword evidence="3" id="KW-1185">Reference proteome</keyword>
<dbReference type="SUPFAM" id="SSF51735">
    <property type="entry name" value="NAD(P)-binding Rossmann-fold domains"/>
    <property type="match status" value="1"/>
</dbReference>
<dbReference type="Proteomes" id="UP000294958">
    <property type="component" value="Unassembled WGS sequence"/>
</dbReference>
<dbReference type="Gene3D" id="3.40.50.720">
    <property type="entry name" value="NAD(P)-binding Rossmann-like Domain"/>
    <property type="match status" value="1"/>
</dbReference>
<evidence type="ECO:0000256" key="1">
    <source>
        <dbReference type="ARBA" id="ARBA00006484"/>
    </source>
</evidence>
<dbReference type="InterPro" id="IPR002347">
    <property type="entry name" value="SDR_fam"/>
</dbReference>
<dbReference type="PRINTS" id="PR00081">
    <property type="entry name" value="GDHRDH"/>
</dbReference>
<dbReference type="AlphaFoldDB" id="A0A4R6YJW3"/>
<dbReference type="Pfam" id="PF00106">
    <property type="entry name" value="adh_short"/>
    <property type="match status" value="1"/>
</dbReference>
<name>A0A4R6YJW3_9HYPH</name>
<dbReference type="InterPro" id="IPR036291">
    <property type="entry name" value="NAD(P)-bd_dom_sf"/>
</dbReference>
<dbReference type="PANTHER" id="PTHR43943">
    <property type="entry name" value="DEHYDROGENASE/REDUCTASE (SDR FAMILY) MEMBER 4"/>
    <property type="match status" value="1"/>
</dbReference>
<comment type="similarity">
    <text evidence="1">Belongs to the short-chain dehydrogenases/reductases (SDR) family.</text>
</comment>
<dbReference type="PANTHER" id="PTHR43943:SF2">
    <property type="entry name" value="DEHYDROGENASE_REDUCTASE 4"/>
    <property type="match status" value="1"/>
</dbReference>
<accession>A0A4R6YJW3</accession>
<comment type="caution">
    <text evidence="2">The sequence shown here is derived from an EMBL/GenBank/DDBJ whole genome shotgun (WGS) entry which is preliminary data.</text>
</comment>
<organism evidence="2 3">
    <name type="scientific">Aquamicrobium defluvii</name>
    <dbReference type="NCBI Taxonomy" id="69279"/>
    <lineage>
        <taxon>Bacteria</taxon>
        <taxon>Pseudomonadati</taxon>
        <taxon>Pseudomonadota</taxon>
        <taxon>Alphaproteobacteria</taxon>
        <taxon>Hyphomicrobiales</taxon>
        <taxon>Phyllobacteriaceae</taxon>
        <taxon>Aquamicrobium</taxon>
    </lineage>
</organism>
<dbReference type="EMBL" id="SNZF01000003">
    <property type="protein sequence ID" value="TDR37334.1"/>
    <property type="molecule type" value="Genomic_DNA"/>
</dbReference>
<sequence>MPIAALCVDRFTTTQQGCGTIMIDLTGKVAVITGSSRCIGRAIADAYARVGAAVVVSSRKADASEEVAASLRAAGHKALAHPCHVGRKEDLESLAAATEAHFGAIDIPVCNAAVNPVWSIPFKENGGTHRRCVRQDHERQREGHVLAVQHGHSADGGAWRRPGHPAVRHCRSARHHYHRLLWHVEGGGGRAGAQCGAGMGPSNVRANAIAPG</sequence>
<reference evidence="2 3" key="1">
    <citation type="submission" date="2019-03" db="EMBL/GenBank/DDBJ databases">
        <title>Genomic Encyclopedia of Type Strains, Phase IV (KMG-IV): sequencing the most valuable type-strain genomes for metagenomic binning, comparative biology and taxonomic classification.</title>
        <authorList>
            <person name="Goeker M."/>
        </authorList>
    </citation>
    <scope>NUCLEOTIDE SEQUENCE [LARGE SCALE GENOMIC DNA]</scope>
    <source>
        <strain evidence="2 3">DSM 11603</strain>
    </source>
</reference>
<gene>
    <name evidence="2" type="ORF">DES43_103264</name>
</gene>